<accession>A0A1W1E0M0</accession>
<evidence type="ECO:0000259" key="1">
    <source>
        <dbReference type="Pfam" id="PF01936"/>
    </source>
</evidence>
<dbReference type="AlphaFoldDB" id="A0A1W1E0M0"/>
<evidence type="ECO:0000313" key="2">
    <source>
        <dbReference type="EMBL" id="SFV87381.1"/>
    </source>
</evidence>
<dbReference type="Pfam" id="PF01936">
    <property type="entry name" value="NYN"/>
    <property type="match status" value="1"/>
</dbReference>
<reference evidence="2" key="1">
    <citation type="submission" date="2016-10" db="EMBL/GenBank/DDBJ databases">
        <authorList>
            <person name="de Groot N.N."/>
        </authorList>
    </citation>
    <scope>NUCLEOTIDE SEQUENCE</scope>
</reference>
<sequence>MKKTVLLIDAGYLKEASKNTGFFCDKKTVVKIANSCHIKAEEELYKILYYDCASFDPVNPDTGAINQKFINKKTGLALEKLENFLIKQLAQEDLFAIRLGKLKFDGWLENNKPSFRQKGVDMRIGLDIAHISHQNKIDRIILITADTDFIPAMKYARKSNIQIVLTRLGKNYLSPELKAHADFTRPIDLEKLELTSFKKK</sequence>
<feature type="domain" description="NYN" evidence="1">
    <location>
        <begin position="115"/>
        <end position="182"/>
    </location>
</feature>
<proteinExistence type="predicted"/>
<name>A0A1W1E0M0_9ZZZZ</name>
<organism evidence="2">
    <name type="scientific">hydrothermal vent metagenome</name>
    <dbReference type="NCBI Taxonomy" id="652676"/>
    <lineage>
        <taxon>unclassified sequences</taxon>
        <taxon>metagenomes</taxon>
        <taxon>ecological metagenomes</taxon>
    </lineage>
</organism>
<dbReference type="InterPro" id="IPR021139">
    <property type="entry name" value="NYN"/>
</dbReference>
<dbReference type="GO" id="GO:0004540">
    <property type="term" value="F:RNA nuclease activity"/>
    <property type="evidence" value="ECO:0007669"/>
    <property type="project" value="InterPro"/>
</dbReference>
<gene>
    <name evidence="2" type="ORF">MNB_SUP05-SYMBIONT-5-570</name>
</gene>
<dbReference type="CDD" id="cd18722">
    <property type="entry name" value="PIN_NicB-like"/>
    <property type="match status" value="1"/>
</dbReference>
<dbReference type="Gene3D" id="3.40.50.1010">
    <property type="entry name" value="5'-nuclease"/>
    <property type="match status" value="1"/>
</dbReference>
<protein>
    <recommendedName>
        <fullName evidence="1">NYN domain-containing protein</fullName>
    </recommendedName>
</protein>
<dbReference type="EMBL" id="FPHZ01000003">
    <property type="protein sequence ID" value="SFV87381.1"/>
    <property type="molecule type" value="Genomic_DNA"/>
</dbReference>